<dbReference type="PANTHER" id="PTHR43861:SF3">
    <property type="entry name" value="PUTATIVE (AFU_ORTHOLOGUE AFUA_2G14390)-RELATED"/>
    <property type="match status" value="1"/>
</dbReference>
<organism evidence="2 3">
    <name type="scientific">Sphaerisporangium rubeum</name>
    <dbReference type="NCBI Taxonomy" id="321317"/>
    <lineage>
        <taxon>Bacteria</taxon>
        <taxon>Bacillati</taxon>
        <taxon>Actinomycetota</taxon>
        <taxon>Actinomycetes</taxon>
        <taxon>Streptosporangiales</taxon>
        <taxon>Streptosporangiaceae</taxon>
        <taxon>Sphaerisporangium</taxon>
    </lineage>
</organism>
<dbReference type="SUPFAM" id="SSF53335">
    <property type="entry name" value="S-adenosyl-L-methionine-dependent methyltransferases"/>
    <property type="match status" value="1"/>
</dbReference>
<sequence length="267" mass="29645">MTQQIVERYGDHIFNHAAASEDERLGALAAELDPVTFRRLGSLPMQRDWRCLELGAGTGSVARWMAARCPEGGVVATDLDLELVRRNDGDAGVTWTHHDLTRDEFPPGSFDLIHARYLFCHLRSRDTDLARVMRWLTPGGWLVLEEPARFPIDASPDHAYRTTGMGVFAALEERIGTDCDWPRDLEGHLSRAGFTELDSDVAYSLAGGGRPMGRFWELTVEQLAPVLCEMDGITPDMVADTLVRLRDPGFREPGMATVGVIGRRPVS</sequence>
<evidence type="ECO:0000313" key="2">
    <source>
        <dbReference type="EMBL" id="MBB6476568.1"/>
    </source>
</evidence>
<dbReference type="CDD" id="cd02440">
    <property type="entry name" value="AdoMet_MTases"/>
    <property type="match status" value="1"/>
</dbReference>
<dbReference type="InterPro" id="IPR029063">
    <property type="entry name" value="SAM-dependent_MTases_sf"/>
</dbReference>
<evidence type="ECO:0000313" key="3">
    <source>
        <dbReference type="Proteomes" id="UP000555564"/>
    </source>
</evidence>
<dbReference type="AlphaFoldDB" id="A0A7X0M959"/>
<dbReference type="GO" id="GO:0008168">
    <property type="term" value="F:methyltransferase activity"/>
    <property type="evidence" value="ECO:0007669"/>
    <property type="project" value="UniProtKB-KW"/>
</dbReference>
<reference evidence="2 3" key="1">
    <citation type="submission" date="2020-08" db="EMBL/GenBank/DDBJ databases">
        <title>Sequencing the genomes of 1000 actinobacteria strains.</title>
        <authorList>
            <person name="Klenk H.-P."/>
        </authorList>
    </citation>
    <scope>NUCLEOTIDE SEQUENCE [LARGE SCALE GENOMIC DNA]</scope>
    <source>
        <strain evidence="2 3">DSM 44936</strain>
    </source>
</reference>
<dbReference type="EMBL" id="JACHIU010000001">
    <property type="protein sequence ID" value="MBB6476568.1"/>
    <property type="molecule type" value="Genomic_DNA"/>
</dbReference>
<gene>
    <name evidence="2" type="ORF">BJ992_005999</name>
</gene>
<keyword evidence="3" id="KW-1185">Reference proteome</keyword>
<dbReference type="Gene3D" id="3.40.50.150">
    <property type="entry name" value="Vaccinia Virus protein VP39"/>
    <property type="match status" value="1"/>
</dbReference>
<accession>A0A7X0M959</accession>
<keyword evidence="2" id="KW-0489">Methyltransferase</keyword>
<dbReference type="RefSeq" id="WP_184986692.1">
    <property type="nucleotide sequence ID" value="NZ_BAAALO010000010.1"/>
</dbReference>
<proteinExistence type="predicted"/>
<dbReference type="PANTHER" id="PTHR43861">
    <property type="entry name" value="TRANS-ACONITATE 2-METHYLTRANSFERASE-RELATED"/>
    <property type="match status" value="1"/>
</dbReference>
<name>A0A7X0M959_9ACTN</name>
<evidence type="ECO:0000256" key="1">
    <source>
        <dbReference type="ARBA" id="ARBA00022679"/>
    </source>
</evidence>
<dbReference type="Pfam" id="PF13489">
    <property type="entry name" value="Methyltransf_23"/>
    <property type="match status" value="1"/>
</dbReference>
<dbReference type="Proteomes" id="UP000555564">
    <property type="component" value="Unassembled WGS sequence"/>
</dbReference>
<protein>
    <submittedName>
        <fullName evidence="2">SAM-dependent methyltransferase</fullName>
    </submittedName>
</protein>
<dbReference type="GO" id="GO:0032259">
    <property type="term" value="P:methylation"/>
    <property type="evidence" value="ECO:0007669"/>
    <property type="project" value="UniProtKB-KW"/>
</dbReference>
<comment type="caution">
    <text evidence="2">The sequence shown here is derived from an EMBL/GenBank/DDBJ whole genome shotgun (WGS) entry which is preliminary data.</text>
</comment>
<keyword evidence="1 2" id="KW-0808">Transferase</keyword>